<dbReference type="EMBL" id="JAQIZT010000019">
    <property type="protein sequence ID" value="KAJ6951118.1"/>
    <property type="molecule type" value="Genomic_DNA"/>
</dbReference>
<evidence type="ECO:0000313" key="4">
    <source>
        <dbReference type="Proteomes" id="UP001164929"/>
    </source>
</evidence>
<feature type="chain" id="PRO_5042066983" evidence="2">
    <location>
        <begin position="22"/>
        <end position="261"/>
    </location>
</feature>
<comment type="caution">
    <text evidence="3">The sequence shown here is derived from an EMBL/GenBank/DDBJ whole genome shotgun (WGS) entry which is preliminary data.</text>
</comment>
<accession>A0AAD6L7B6</accession>
<feature type="transmembrane region" description="Helical" evidence="1">
    <location>
        <begin position="116"/>
        <end position="140"/>
    </location>
</feature>
<evidence type="ECO:0000256" key="2">
    <source>
        <dbReference type="SAM" id="SignalP"/>
    </source>
</evidence>
<gene>
    <name evidence="3" type="ORF">NC653_040478</name>
</gene>
<protein>
    <submittedName>
        <fullName evidence="3">Uncharacterized protein</fullName>
    </submittedName>
</protein>
<sequence>MVSAASLVSVLIRLIITTTAAAPAGSRSLPCSCPLKSKSTAAAAAAAAAAFGLGSSEPSNESIEASPCLSEGARAWCGWVREAKERASLVVDFGLAELVQRLGVEGGDMLVAKVDVAVVFAVVFAVVVLVGLVIIGLAYVGRKPGYTVPLLQEQKGVKALRFMLYVSNKINGPSSNYNKNIDVTKNVNEAQIGISAYNLHGFLYVKERLGVDVIYVNEQDMKVVKLKYMNDKKGYLTKFGTKRAINTAGLAMKGLKETCSY</sequence>
<name>A0AAD6L7B6_9ROSI</name>
<keyword evidence="1" id="KW-1133">Transmembrane helix</keyword>
<feature type="signal peptide" evidence="2">
    <location>
        <begin position="1"/>
        <end position="21"/>
    </location>
</feature>
<proteinExistence type="predicted"/>
<keyword evidence="2" id="KW-0732">Signal</keyword>
<keyword evidence="4" id="KW-1185">Reference proteome</keyword>
<dbReference type="Proteomes" id="UP001164929">
    <property type="component" value="Chromosome 19"/>
</dbReference>
<evidence type="ECO:0000313" key="3">
    <source>
        <dbReference type="EMBL" id="KAJ6951118.1"/>
    </source>
</evidence>
<reference evidence="3" key="1">
    <citation type="journal article" date="2023" name="Mol. Ecol. Resour.">
        <title>Chromosome-level genome assembly of a triploid poplar Populus alba 'Berolinensis'.</title>
        <authorList>
            <person name="Chen S."/>
            <person name="Yu Y."/>
            <person name="Wang X."/>
            <person name="Wang S."/>
            <person name="Zhang T."/>
            <person name="Zhou Y."/>
            <person name="He R."/>
            <person name="Meng N."/>
            <person name="Wang Y."/>
            <person name="Liu W."/>
            <person name="Liu Z."/>
            <person name="Liu J."/>
            <person name="Guo Q."/>
            <person name="Huang H."/>
            <person name="Sederoff R.R."/>
            <person name="Wang G."/>
            <person name="Qu G."/>
            <person name="Chen S."/>
        </authorList>
    </citation>
    <scope>NUCLEOTIDE SEQUENCE</scope>
    <source>
        <strain evidence="3">SC-2020</strain>
    </source>
</reference>
<organism evidence="3 4">
    <name type="scientific">Populus alba x Populus x berolinensis</name>
    <dbReference type="NCBI Taxonomy" id="444605"/>
    <lineage>
        <taxon>Eukaryota</taxon>
        <taxon>Viridiplantae</taxon>
        <taxon>Streptophyta</taxon>
        <taxon>Embryophyta</taxon>
        <taxon>Tracheophyta</taxon>
        <taxon>Spermatophyta</taxon>
        <taxon>Magnoliopsida</taxon>
        <taxon>eudicotyledons</taxon>
        <taxon>Gunneridae</taxon>
        <taxon>Pentapetalae</taxon>
        <taxon>rosids</taxon>
        <taxon>fabids</taxon>
        <taxon>Malpighiales</taxon>
        <taxon>Salicaceae</taxon>
        <taxon>Saliceae</taxon>
        <taxon>Populus</taxon>
    </lineage>
</organism>
<evidence type="ECO:0000256" key="1">
    <source>
        <dbReference type="SAM" id="Phobius"/>
    </source>
</evidence>
<keyword evidence="1" id="KW-0812">Transmembrane</keyword>
<keyword evidence="1" id="KW-0472">Membrane</keyword>
<dbReference type="AlphaFoldDB" id="A0AAD6L7B6"/>